<evidence type="ECO:0008006" key="15">
    <source>
        <dbReference type="Google" id="ProtNLM"/>
    </source>
</evidence>
<keyword evidence="9 12" id="KW-0472">Membrane</keyword>
<evidence type="ECO:0000256" key="1">
    <source>
        <dbReference type="ARBA" id="ARBA00004141"/>
    </source>
</evidence>
<dbReference type="PRINTS" id="PR00251">
    <property type="entry name" value="BACTRLOPSIN"/>
</dbReference>
<dbReference type="GO" id="GO:0005783">
    <property type="term" value="C:endoplasmic reticulum"/>
    <property type="evidence" value="ECO:0007669"/>
    <property type="project" value="TreeGrafter"/>
</dbReference>
<feature type="compositionally biased region" description="Basic and acidic residues" evidence="11">
    <location>
        <begin position="276"/>
        <end position="288"/>
    </location>
</feature>
<keyword evidence="4" id="KW-0716">Sensory transduction</keyword>
<feature type="transmembrane region" description="Helical" evidence="12">
    <location>
        <begin position="35"/>
        <end position="56"/>
    </location>
</feature>
<feature type="transmembrane region" description="Helical" evidence="12">
    <location>
        <begin position="63"/>
        <end position="82"/>
    </location>
</feature>
<evidence type="ECO:0000256" key="8">
    <source>
        <dbReference type="ARBA" id="ARBA00022991"/>
    </source>
</evidence>
<dbReference type="FunFam" id="1.20.1070.10:FF:000160">
    <property type="entry name" value="Related to Opsin-1"/>
    <property type="match status" value="1"/>
</dbReference>
<dbReference type="CDD" id="cd15239">
    <property type="entry name" value="7tm_YRO2_fungal-like"/>
    <property type="match status" value="1"/>
</dbReference>
<keyword evidence="5 12" id="KW-0812">Transmembrane</keyword>
<evidence type="ECO:0000313" key="14">
    <source>
        <dbReference type="Proteomes" id="UP001316803"/>
    </source>
</evidence>
<evidence type="ECO:0000256" key="6">
    <source>
        <dbReference type="ARBA" id="ARBA00022925"/>
    </source>
</evidence>
<evidence type="ECO:0000256" key="10">
    <source>
        <dbReference type="ARBA" id="ARBA00023170"/>
    </source>
</evidence>
<evidence type="ECO:0000256" key="12">
    <source>
        <dbReference type="SAM" id="Phobius"/>
    </source>
</evidence>
<dbReference type="PROSITE" id="PS00950">
    <property type="entry name" value="BACTERIAL_OPSIN_1"/>
    <property type="match status" value="1"/>
</dbReference>
<dbReference type="Pfam" id="PF01036">
    <property type="entry name" value="Bac_rhodopsin"/>
    <property type="match status" value="1"/>
</dbReference>
<keyword evidence="14" id="KW-1185">Reference proteome</keyword>
<dbReference type="PANTHER" id="PTHR28286:SF1">
    <property type="entry name" value="30 KDA HEAT SHOCK PROTEIN-RELATED"/>
    <property type="match status" value="1"/>
</dbReference>
<evidence type="ECO:0000256" key="5">
    <source>
        <dbReference type="ARBA" id="ARBA00022692"/>
    </source>
</evidence>
<dbReference type="EMBL" id="JAKLMC020000002">
    <property type="protein sequence ID" value="KAK5957664.1"/>
    <property type="molecule type" value="Genomic_DNA"/>
</dbReference>
<evidence type="ECO:0000256" key="3">
    <source>
        <dbReference type="ARBA" id="ARBA00022543"/>
    </source>
</evidence>
<dbReference type="GO" id="GO:0005886">
    <property type="term" value="C:plasma membrane"/>
    <property type="evidence" value="ECO:0007669"/>
    <property type="project" value="TreeGrafter"/>
</dbReference>
<dbReference type="AlphaFoldDB" id="A0AAN8I8N8"/>
<accession>A0AAN8I8N8</accession>
<keyword evidence="10" id="KW-0675">Receptor</keyword>
<evidence type="ECO:0000256" key="7">
    <source>
        <dbReference type="ARBA" id="ARBA00022989"/>
    </source>
</evidence>
<gene>
    <name evidence="13" type="ORF">OHC33_000852</name>
</gene>
<keyword evidence="6" id="KW-0681">Retinal protein</keyword>
<dbReference type="GO" id="GO:0009881">
    <property type="term" value="F:photoreceptor activity"/>
    <property type="evidence" value="ECO:0007669"/>
    <property type="project" value="UniProtKB-KW"/>
</dbReference>
<comment type="caution">
    <text evidence="13">The sequence shown here is derived from an EMBL/GenBank/DDBJ whole genome shotgun (WGS) entry which is preliminary data.</text>
</comment>
<keyword evidence="8" id="KW-0157">Chromophore</keyword>
<organism evidence="13 14">
    <name type="scientific">Knufia fluminis</name>
    <dbReference type="NCBI Taxonomy" id="191047"/>
    <lineage>
        <taxon>Eukaryota</taxon>
        <taxon>Fungi</taxon>
        <taxon>Dikarya</taxon>
        <taxon>Ascomycota</taxon>
        <taxon>Pezizomycotina</taxon>
        <taxon>Eurotiomycetes</taxon>
        <taxon>Chaetothyriomycetidae</taxon>
        <taxon>Chaetothyriales</taxon>
        <taxon>Trichomeriaceae</taxon>
        <taxon>Knufia</taxon>
    </lineage>
</organism>
<feature type="region of interest" description="Disordered" evidence="11">
    <location>
        <begin position="275"/>
        <end position="338"/>
    </location>
</feature>
<evidence type="ECO:0000256" key="11">
    <source>
        <dbReference type="SAM" id="MobiDB-lite"/>
    </source>
</evidence>
<evidence type="ECO:0000313" key="13">
    <source>
        <dbReference type="EMBL" id="KAK5957664.1"/>
    </source>
</evidence>
<dbReference type="SUPFAM" id="SSF81321">
    <property type="entry name" value="Family A G protein-coupled receptor-like"/>
    <property type="match status" value="1"/>
</dbReference>
<dbReference type="InterPro" id="IPR043476">
    <property type="entry name" value="Yro2-like_7TM"/>
</dbReference>
<evidence type="ECO:0000256" key="4">
    <source>
        <dbReference type="ARBA" id="ARBA00022606"/>
    </source>
</evidence>
<keyword evidence="3" id="KW-0600">Photoreceptor protein</keyword>
<comment type="similarity">
    <text evidence="2">Belongs to the archaeal/bacterial/fungal opsin family.</text>
</comment>
<dbReference type="SMART" id="SM01021">
    <property type="entry name" value="Bac_rhodopsin"/>
    <property type="match status" value="1"/>
</dbReference>
<feature type="transmembrane region" description="Helical" evidence="12">
    <location>
        <begin position="197"/>
        <end position="215"/>
    </location>
</feature>
<dbReference type="Gene3D" id="1.20.1070.10">
    <property type="entry name" value="Rhodopsin 7-helix transmembrane proteins"/>
    <property type="match status" value="1"/>
</dbReference>
<feature type="transmembrane region" description="Helical" evidence="12">
    <location>
        <begin position="165"/>
        <end position="185"/>
    </location>
</feature>
<sequence length="338" mass="37294">MSSDLYRRNDATTVNPNIVNGQTVDIAQTVRGSSFYFAICAVMGFTALTTIGLSYLKPRTDRIFFYITAALNFTAFIAYFAMGSNLGWTPIDVEFQRSDPEVRGTNRAIFYARYIDWVITTPLLLMDLLLTVAMPWPTIIWVIFLDEVMIVTGLIGALVSTRYKFGFYAIGCAAMFGIFWELAVAGRKHAKTLGSDVHRVFMMTGVWTLFIWLLYPVAWGVSEGGNVIAPDSEAVFYGVLDFCAKPLFSAMLIWGHWGISPARLGLHIRDYGQSPHEVDEKHHEHDVSRQNNGQSNGISAGNGYSNAGQTTGDNLTDGYASGVTPAHNSATSRNPVPV</sequence>
<dbReference type="InterPro" id="IPR018229">
    <property type="entry name" value="Rhodopsin_retinal_BS"/>
</dbReference>
<dbReference type="Proteomes" id="UP001316803">
    <property type="component" value="Unassembled WGS sequence"/>
</dbReference>
<feature type="compositionally biased region" description="Polar residues" evidence="11">
    <location>
        <begin position="289"/>
        <end position="314"/>
    </location>
</feature>
<proteinExistence type="inferred from homology"/>
<dbReference type="GO" id="GO:0007602">
    <property type="term" value="P:phototransduction"/>
    <property type="evidence" value="ECO:0007669"/>
    <property type="project" value="UniProtKB-KW"/>
</dbReference>
<dbReference type="PANTHER" id="PTHR28286">
    <property type="match status" value="1"/>
</dbReference>
<dbReference type="GO" id="GO:0005216">
    <property type="term" value="F:monoatomic ion channel activity"/>
    <property type="evidence" value="ECO:0007669"/>
    <property type="project" value="InterPro"/>
</dbReference>
<reference evidence="13 14" key="1">
    <citation type="submission" date="2022-12" db="EMBL/GenBank/DDBJ databases">
        <title>Genomic features and morphological characterization of a novel Knufia sp. strain isolated from spacecraft assembly facility.</title>
        <authorList>
            <person name="Teixeira M."/>
            <person name="Chander A.M."/>
            <person name="Stajich J.E."/>
            <person name="Venkateswaran K."/>
        </authorList>
    </citation>
    <scope>NUCLEOTIDE SEQUENCE [LARGE SCALE GENOMIC DNA]</scope>
    <source>
        <strain evidence="13 14">FJI-L2-BK-P2</strain>
    </source>
</reference>
<evidence type="ECO:0000256" key="2">
    <source>
        <dbReference type="ARBA" id="ARBA00008130"/>
    </source>
</evidence>
<evidence type="ECO:0000256" key="9">
    <source>
        <dbReference type="ARBA" id="ARBA00023136"/>
    </source>
</evidence>
<comment type="subcellular location">
    <subcellularLocation>
        <location evidence="1">Membrane</location>
        <topology evidence="1">Multi-pass membrane protein</topology>
    </subcellularLocation>
</comment>
<keyword evidence="7 12" id="KW-1133">Transmembrane helix</keyword>
<protein>
    <recommendedName>
        <fullName evidence="15">Bacteriorhodopsin</fullName>
    </recommendedName>
</protein>
<feature type="transmembrane region" description="Helical" evidence="12">
    <location>
        <begin position="139"/>
        <end position="159"/>
    </location>
</feature>
<dbReference type="InterPro" id="IPR001425">
    <property type="entry name" value="Arc/bac/fun_rhodopsins"/>
</dbReference>
<feature type="compositionally biased region" description="Polar residues" evidence="11">
    <location>
        <begin position="326"/>
        <end position="338"/>
    </location>
</feature>
<name>A0AAN8I8N8_9EURO</name>
<feature type="transmembrane region" description="Helical" evidence="12">
    <location>
        <begin position="235"/>
        <end position="259"/>
    </location>
</feature>